<protein>
    <submittedName>
        <fullName evidence="1">Uncharacterized protein</fullName>
    </submittedName>
</protein>
<accession>A0A1Q9DF20</accession>
<reference evidence="1 2" key="1">
    <citation type="submission" date="2016-02" db="EMBL/GenBank/DDBJ databases">
        <title>Genome analysis of coral dinoflagellate symbionts highlights evolutionary adaptations to a symbiotic lifestyle.</title>
        <authorList>
            <person name="Aranda M."/>
            <person name="Li Y."/>
            <person name="Liew Y.J."/>
            <person name="Baumgarten S."/>
            <person name="Simakov O."/>
            <person name="Wilson M."/>
            <person name="Piel J."/>
            <person name="Ashoor H."/>
            <person name="Bougouffa S."/>
            <person name="Bajic V.B."/>
            <person name="Ryu T."/>
            <person name="Ravasi T."/>
            <person name="Bayer T."/>
            <person name="Micklem G."/>
            <person name="Kim H."/>
            <person name="Bhak J."/>
            <person name="Lajeunesse T.C."/>
            <person name="Voolstra C.R."/>
        </authorList>
    </citation>
    <scope>NUCLEOTIDE SEQUENCE [LARGE SCALE GENOMIC DNA]</scope>
    <source>
        <strain evidence="1 2">CCMP2467</strain>
    </source>
</reference>
<keyword evidence="2" id="KW-1185">Reference proteome</keyword>
<organism evidence="1 2">
    <name type="scientific">Symbiodinium microadriaticum</name>
    <name type="common">Dinoflagellate</name>
    <name type="synonym">Zooxanthella microadriatica</name>
    <dbReference type="NCBI Taxonomy" id="2951"/>
    <lineage>
        <taxon>Eukaryota</taxon>
        <taxon>Sar</taxon>
        <taxon>Alveolata</taxon>
        <taxon>Dinophyceae</taxon>
        <taxon>Suessiales</taxon>
        <taxon>Symbiodiniaceae</taxon>
        <taxon>Symbiodinium</taxon>
    </lineage>
</organism>
<proteinExistence type="predicted"/>
<comment type="caution">
    <text evidence="1">The sequence shown here is derived from an EMBL/GenBank/DDBJ whole genome shotgun (WGS) entry which is preliminary data.</text>
</comment>
<sequence length="1801" mass="188541">MGILCSGFSLPAPDFSDSGPLTPAQSLCRTASLTLIPDPLELGSPSFLRSPAWADPAVSVLDLLHPGFSLLLRSFSRTDAVSPACGLVRLGLLVSTLDSAESGFLILLQNFARLELLPPVTDLLHTGLSLLVKSLAYIGLSSSVMDFLRPDLIMSLRSLAQAGPTLPATSLTRLGLFLLVLDSTHPELPIFLRSPMHLGPLTSVLDSLRTGLFFTLQGFSMPALAYAHLDLALPVRSIAHLDLALLVPDSLHLGSLLSASDCVQCDPTTSLRSSVCPDFISPVFDLQEACTGLFFVGFALVREIYGSFGISFAGTSFSMLPRSPVHAGTSVLALDLAHIFSPLPLRAEALMPAPGAACLGAPPLALAVPILDMLALESFLLIRSTCRVGLAAFPLDFLHLGPSALLRSSSRLSFSMPVLGGGRPGSPLAAPDSGCLGPLLPMRSLAYLGLLAPVPDSLHLDSTPPLHHFGRISLLLPVAGMLCSEPLAFVLDLAHSAASSVLRSFGWPGSFLLVMGKLQLGLSLPLLDFAQAESITLARSAARMAPLPSALDFLHIELTLPMQGFTRTGFLSSASGDIKFPSGFLHENLSVLSRSRFEPFLPVPDWAKFGSVSPLHSSACLGILLSALDFLHMDFLTLPQSPARTGLAASITGISQFSLLLPASDIVALGLALLPRSSVHLEAPLSAADLVHTSPPSVLRGSGHLGLAPSLVDFIKIDPPVPARRSAQLGLAMLVPGMTRFHSSLFVLDLLRPGVSMPLRARAHTGPVAPVPDSLHLDLPLLLRGPSRPSSLLPILRVAGFGLTLLASDPAEVELMTSLHSRACLGSTAPTMESAFLGLIPLLRNYGRLALTFPACGLSRLEASSLVPDPVQSAPLTSLHSLGCLGSALLLLTVARSGSSLAALDRINLGPLLSSKSPACLGLALFALSSAHLDLVTPMHSFSQLGALTFLPGISHSGFVFSLLVIESGHPGFQPFSRSCLRSSSAVFALCATRLEPSPSPKQSARLDFTSLVMGAARPGALLAVLDPLHLGLALALRSYTHPASILFVPDSGHTSPLLPPKSSARLGLVLPVSGMVRAGSLLLLPDYIAAGLVMFVRNSARVGVFLSTLDSLHMGPSVLPQSFSRPELSAPVAGLSRLDFLFSLSVAASSCLDLLPSLQSVVRLEPVLPAADYVQIAFTLLMRSPSWSDANLITPDLAHFGFSPPSRSHGCVEAATSAWDLYHAEAPLLTRSLGQLGPPASFLGSSCAGPVFSLPVVASAVLGSSLFLQSLSHVAPASSALDSLRSGLTLLLQSAARAEPFPFLPGAGSFLSLRSPCRHDFSFLAPDFLKPDLLMLLQTVHCLDALVFPVGISCLGPVFPLSVAGSSLPGPPPPIHSLARSGSPLSIPDLLSMGSLIPLRCNARAGLTLLMSGLSCFGSVSSPPVASSTTLGPALLTRSPSHVSPVPFVLDSLDSGSVFSLSLVEACSGSPLPVLDFACSAGAAVLLQSYAISGPVPLVFGLGRPSLLAAGPLDDQKIGSTRSLASAIQNWLCPSEALFARMPQPDPLSPVLNFADPGPSLSPRSPAQPDMVALVMDMLQLDTSLLPQSHYQPGSGMLAFGLSRPGSVSLLSVVASANLEPSLSLQSAGRTEALLPVPDFLHPAFPASCRSLTRSSLPFPALRTVDFEVFLPVLDYVQYDPALFVRSFTHLDVFILVPDLLTLGPLLSARMLVRTDSVPPASGKFSFGPSSVSVLNKVFFDLAPSAKSFACLGPVASTPDFLEPVAAVLETLLWPQTAGISAQACRLRLSSSLISASWCF</sequence>
<gene>
    <name evidence="1" type="ORF">AK812_SmicGene24299</name>
</gene>
<evidence type="ECO:0000313" key="1">
    <source>
        <dbReference type="EMBL" id="OLP93762.1"/>
    </source>
</evidence>
<name>A0A1Q9DF20_SYMMI</name>
<dbReference type="OrthoDB" id="10505389at2759"/>
<dbReference type="EMBL" id="LSRX01000570">
    <property type="protein sequence ID" value="OLP93762.1"/>
    <property type="molecule type" value="Genomic_DNA"/>
</dbReference>
<dbReference type="Proteomes" id="UP000186817">
    <property type="component" value="Unassembled WGS sequence"/>
</dbReference>
<evidence type="ECO:0000313" key="2">
    <source>
        <dbReference type="Proteomes" id="UP000186817"/>
    </source>
</evidence>
<dbReference type="OMA" id="APDYRNV"/>